<dbReference type="PROSITE" id="PS51161">
    <property type="entry name" value="ATP_CONE"/>
    <property type="match status" value="1"/>
</dbReference>
<evidence type="ECO:0000256" key="3">
    <source>
        <dbReference type="PROSITE-ProRule" id="PRU00492"/>
    </source>
</evidence>
<dbReference type="EMBL" id="AMFJ01021624">
    <property type="protein sequence ID" value="EKD66469.1"/>
    <property type="molecule type" value="Genomic_DNA"/>
</dbReference>
<sequence>MAIYKVKKRNWAIVTFDRSRIEDALKKAIEASGGSNFSEVVSLVDQIIERIEKVSGKLIPDIETIQDKVEEVLIKNWHDTVAKNYIIYRQKRAEVRHDRDVVVEVGKTMDEYLEQTDWRVNANANSGYSLGWLILNIAGKITANYWLSHVYPADIWNAHRNWDYHIHDLDMFCGYCAGWSLRQLLEEWFNGAPNRIESSPPKNLQSAVNQMINFFGTLQNEWAGAQAFSSFDTYLAPFVHKFEEELEYDIDKYGIAFDTPKQKQEYIDEKTYRYVLQNLQNFVFGLNVPSRWWTQTPFTNITLDWICPDDLRDKWLHIGWYDKWEYKKKYGELQKQMDLINKVLIEVYTAWDYRGRVFTFPIPTYNITEDFDWNHPNTDLLFEMTAKYWLPYFQNFVGSQYKKVKDENGKTIKVHNSEAYTPGAVRSMCCRLQLDLKELLKRWNGLFGSAEMTGSIWVVTINMARIWYNYKWDMEWLKNRVKHLMDLAKVSLELKREEITKWLDRGFYPYTYRYLKSFRNHFSTIWINWVNEAILNFTNWKEDVSTPEWLKIATEILEFMRDNLKAYQEETGNLYNLEATPAEGTTYRFAKEDKKQMPDIIQAGTEEAPYYTNSSQLPVWFTDDAFEALEYQNDLQCKYTGWTVLHLYMWERLSDAKACKNLVKKVIENYQLPYITISPTFSICPKHGYIAWEYDYCPKCDAELGYKWDRFDIGLREMYTDNPKKLEELRLGNL</sequence>
<accession>K2BW29</accession>
<feature type="domain" description="ATP-cone" evidence="4">
    <location>
        <begin position="4"/>
        <end position="96"/>
    </location>
</feature>
<dbReference type="InterPro" id="IPR005144">
    <property type="entry name" value="ATP-cone_dom"/>
</dbReference>
<dbReference type="GO" id="GO:0005524">
    <property type="term" value="F:ATP binding"/>
    <property type="evidence" value="ECO:0007669"/>
    <property type="project" value="UniProtKB-UniRule"/>
</dbReference>
<dbReference type="AlphaFoldDB" id="K2BW29"/>
<dbReference type="GO" id="GO:0006260">
    <property type="term" value="P:DNA replication"/>
    <property type="evidence" value="ECO:0007669"/>
    <property type="project" value="InterPro"/>
</dbReference>
<organism evidence="5">
    <name type="scientific">uncultured bacterium</name>
    <name type="common">gcode 4</name>
    <dbReference type="NCBI Taxonomy" id="1234023"/>
    <lineage>
        <taxon>Bacteria</taxon>
        <taxon>environmental samples</taxon>
    </lineage>
</organism>
<dbReference type="SUPFAM" id="SSF51998">
    <property type="entry name" value="PFL-like glycyl radical enzymes"/>
    <property type="match status" value="1"/>
</dbReference>
<dbReference type="PANTHER" id="PTHR21075">
    <property type="entry name" value="ANAEROBIC RIBONUCLEOSIDE-TRIPHOSPHATE REDUCTASE"/>
    <property type="match status" value="1"/>
</dbReference>
<comment type="caution">
    <text evidence="5">The sequence shown here is derived from an EMBL/GenBank/DDBJ whole genome shotgun (WGS) entry which is preliminary data.</text>
</comment>
<name>K2BW29_9BACT</name>
<evidence type="ECO:0000256" key="2">
    <source>
        <dbReference type="ARBA" id="ARBA00022840"/>
    </source>
</evidence>
<dbReference type="InterPro" id="IPR012833">
    <property type="entry name" value="NrdD"/>
</dbReference>
<gene>
    <name evidence="5" type="ORF">ACD_49C00038G0003</name>
</gene>
<dbReference type="GO" id="GO:0031250">
    <property type="term" value="C:anaerobic ribonucleoside-triphosphate reductase complex"/>
    <property type="evidence" value="ECO:0007669"/>
    <property type="project" value="TreeGrafter"/>
</dbReference>
<dbReference type="GO" id="GO:0008998">
    <property type="term" value="F:ribonucleoside-triphosphate reductase (thioredoxin) activity"/>
    <property type="evidence" value="ECO:0007669"/>
    <property type="project" value="InterPro"/>
</dbReference>
<dbReference type="Gene3D" id="3.20.70.20">
    <property type="match status" value="1"/>
</dbReference>
<evidence type="ECO:0000313" key="5">
    <source>
        <dbReference type="EMBL" id="EKD66469.1"/>
    </source>
</evidence>
<dbReference type="NCBIfam" id="TIGR02487">
    <property type="entry name" value="NrdD"/>
    <property type="match status" value="1"/>
</dbReference>
<dbReference type="GO" id="GO:0004748">
    <property type="term" value="F:ribonucleoside-diphosphate reductase activity, thioredoxin disulfide as acceptor"/>
    <property type="evidence" value="ECO:0007669"/>
    <property type="project" value="TreeGrafter"/>
</dbReference>
<dbReference type="GO" id="GO:0009265">
    <property type="term" value="P:2'-deoxyribonucleotide biosynthetic process"/>
    <property type="evidence" value="ECO:0007669"/>
    <property type="project" value="TreeGrafter"/>
</dbReference>
<dbReference type="NCBIfam" id="NF006126">
    <property type="entry name" value="PRK08270.1"/>
    <property type="match status" value="1"/>
</dbReference>
<proteinExistence type="predicted"/>
<dbReference type="PANTHER" id="PTHR21075:SF0">
    <property type="entry name" value="ANAEROBIC RIBONUCLEOSIDE-TRIPHOSPHATE REDUCTASE"/>
    <property type="match status" value="1"/>
</dbReference>
<reference evidence="5" key="1">
    <citation type="journal article" date="2012" name="Science">
        <title>Fermentation, hydrogen, and sulfur metabolism in multiple uncultivated bacterial phyla.</title>
        <authorList>
            <person name="Wrighton K.C."/>
            <person name="Thomas B.C."/>
            <person name="Sharon I."/>
            <person name="Miller C.S."/>
            <person name="Castelle C.J."/>
            <person name="VerBerkmoes N.C."/>
            <person name="Wilkins M.J."/>
            <person name="Hettich R.L."/>
            <person name="Lipton M.S."/>
            <person name="Williams K.H."/>
            <person name="Long P.E."/>
            <person name="Banfield J.F."/>
        </authorList>
    </citation>
    <scope>NUCLEOTIDE SEQUENCE [LARGE SCALE GENOMIC DNA]</scope>
</reference>
<dbReference type="CDD" id="cd01675">
    <property type="entry name" value="RNR_III"/>
    <property type="match status" value="1"/>
</dbReference>
<evidence type="ECO:0000259" key="4">
    <source>
        <dbReference type="PROSITE" id="PS51161"/>
    </source>
</evidence>
<evidence type="ECO:0000256" key="1">
    <source>
        <dbReference type="ARBA" id="ARBA00022741"/>
    </source>
</evidence>
<protein>
    <recommendedName>
        <fullName evidence="4">ATP-cone domain-containing protein</fullName>
    </recommendedName>
</protein>
<keyword evidence="1 3" id="KW-0547">Nucleotide-binding</keyword>
<dbReference type="Pfam" id="PF13597">
    <property type="entry name" value="NRDD"/>
    <property type="match status" value="1"/>
</dbReference>
<keyword evidence="2 3" id="KW-0067">ATP-binding</keyword>
<dbReference type="Pfam" id="PF03477">
    <property type="entry name" value="ATP-cone"/>
    <property type="match status" value="1"/>
</dbReference>